<dbReference type="Gene3D" id="3.30.420.10">
    <property type="entry name" value="Ribonuclease H-like superfamily/Ribonuclease H"/>
    <property type="match status" value="1"/>
</dbReference>
<dbReference type="NCBIfam" id="NF011547">
    <property type="entry name" value="PRK14976.1-4"/>
    <property type="match status" value="1"/>
</dbReference>
<keyword evidence="4 12" id="KW-0235">DNA replication</keyword>
<keyword evidence="2 12" id="KW-0808">Transferase</keyword>
<evidence type="ECO:0000256" key="2">
    <source>
        <dbReference type="ARBA" id="ARBA00022679"/>
    </source>
</evidence>
<dbReference type="NCBIfam" id="NF004397">
    <property type="entry name" value="PRK05755.1"/>
    <property type="match status" value="1"/>
</dbReference>
<dbReference type="InterPro" id="IPR001098">
    <property type="entry name" value="DNA-dir_DNA_pol_A_palm_dom"/>
</dbReference>
<dbReference type="GO" id="GO:0006261">
    <property type="term" value="P:DNA-templated DNA replication"/>
    <property type="evidence" value="ECO:0007669"/>
    <property type="project" value="UniProtKB-UniRule"/>
</dbReference>
<comment type="catalytic activity">
    <reaction evidence="9 12">
        <text>DNA(n) + a 2'-deoxyribonucleoside 5'-triphosphate = DNA(n+1) + diphosphate</text>
        <dbReference type="Rhea" id="RHEA:22508"/>
        <dbReference type="Rhea" id="RHEA-COMP:17339"/>
        <dbReference type="Rhea" id="RHEA-COMP:17340"/>
        <dbReference type="ChEBI" id="CHEBI:33019"/>
        <dbReference type="ChEBI" id="CHEBI:61560"/>
        <dbReference type="ChEBI" id="CHEBI:173112"/>
        <dbReference type="EC" id="2.7.7.7"/>
    </reaction>
</comment>
<dbReference type="CDD" id="cd09898">
    <property type="entry name" value="H3TH_53EXO"/>
    <property type="match status" value="1"/>
</dbReference>
<keyword evidence="12" id="KW-0378">Hydrolase</keyword>
<dbReference type="EC" id="2.7.7.7" evidence="11 12"/>
<dbReference type="SMR" id="A0A0H3XNF8"/>
<gene>
    <name evidence="12 15" type="primary">polA</name>
    <name evidence="15" type="ORF">SERIO_v1c12180</name>
</gene>
<keyword evidence="8 12" id="KW-0234">DNA repair</keyword>
<dbReference type="GO" id="GO:0003887">
    <property type="term" value="F:DNA-directed DNA polymerase activity"/>
    <property type="evidence" value="ECO:0007669"/>
    <property type="project" value="UniProtKB-UniRule"/>
</dbReference>
<evidence type="ECO:0000256" key="6">
    <source>
        <dbReference type="ARBA" id="ARBA00022932"/>
    </source>
</evidence>
<keyword evidence="16" id="KW-1185">Reference proteome</keyword>
<evidence type="ECO:0000259" key="14">
    <source>
        <dbReference type="SMART" id="SM00482"/>
    </source>
</evidence>
<accession>A0A0H3XNF8</accession>
<evidence type="ECO:0000256" key="12">
    <source>
        <dbReference type="RuleBase" id="RU004460"/>
    </source>
</evidence>
<dbReference type="InterPro" id="IPR019760">
    <property type="entry name" value="DNA-dir_DNA_pol_A_CS"/>
</dbReference>
<dbReference type="InterPro" id="IPR012337">
    <property type="entry name" value="RNaseH-like_sf"/>
</dbReference>
<comment type="function">
    <text evidence="12">In addition to polymerase activity, this DNA polymerase exhibits 5'-3' exonuclease activity.</text>
</comment>
<dbReference type="SUPFAM" id="SSF53098">
    <property type="entry name" value="Ribonuclease H-like"/>
    <property type="match status" value="1"/>
</dbReference>
<evidence type="ECO:0000259" key="13">
    <source>
        <dbReference type="SMART" id="SM00475"/>
    </source>
</evidence>
<dbReference type="NCBIfam" id="TIGR00593">
    <property type="entry name" value="pola"/>
    <property type="match status" value="1"/>
</dbReference>
<evidence type="ECO:0000313" key="16">
    <source>
        <dbReference type="Proteomes" id="UP000035661"/>
    </source>
</evidence>
<evidence type="ECO:0000256" key="8">
    <source>
        <dbReference type="ARBA" id="ARBA00023204"/>
    </source>
</evidence>
<dbReference type="InterPro" id="IPR002298">
    <property type="entry name" value="DNA_polymerase_A"/>
</dbReference>
<evidence type="ECO:0000256" key="4">
    <source>
        <dbReference type="ARBA" id="ARBA00022705"/>
    </source>
</evidence>
<dbReference type="PATRIC" id="fig|743698.3.peg.1230"/>
<dbReference type="Gene3D" id="3.40.50.1010">
    <property type="entry name" value="5'-nuclease"/>
    <property type="match status" value="1"/>
</dbReference>
<dbReference type="SMART" id="SM00482">
    <property type="entry name" value="POLAc"/>
    <property type="match status" value="1"/>
</dbReference>
<evidence type="ECO:0000256" key="11">
    <source>
        <dbReference type="NCBIfam" id="TIGR00593"/>
    </source>
</evidence>
<reference evidence="16" key="2">
    <citation type="submission" date="2015-06" db="EMBL/GenBank/DDBJ databases">
        <title>Complete genome sequence of Spiroplasma eriocheiris TDA-040725-5 (DSM 21848).</title>
        <authorList>
            <person name="Lo W.-S."/>
            <person name="Kuo C.-H."/>
        </authorList>
    </citation>
    <scope>NUCLEOTIDE SEQUENCE [LARGE SCALE GENOMIC DNA]</scope>
    <source>
        <strain evidence="16">TDA-040725-5</strain>
    </source>
</reference>
<protein>
    <recommendedName>
        <fullName evidence="11 12">DNA polymerase I</fullName>
        <ecNumber evidence="11 12">2.7.7.7</ecNumber>
    </recommendedName>
</protein>
<dbReference type="Pfam" id="PF00476">
    <property type="entry name" value="DNA_pol_A"/>
    <property type="match status" value="1"/>
</dbReference>
<keyword evidence="12" id="KW-0269">Exonuclease</keyword>
<dbReference type="Proteomes" id="UP000035661">
    <property type="component" value="Chromosome"/>
</dbReference>
<dbReference type="Pfam" id="PF22619">
    <property type="entry name" value="DNA_polI_exo1"/>
    <property type="match status" value="1"/>
</dbReference>
<dbReference type="EMBL" id="CP011856">
    <property type="protein sequence ID" value="AKM54767.1"/>
    <property type="molecule type" value="Genomic_DNA"/>
</dbReference>
<dbReference type="InterPro" id="IPR008918">
    <property type="entry name" value="HhH2"/>
</dbReference>
<proteinExistence type="inferred from homology"/>
<dbReference type="Gene3D" id="3.30.70.370">
    <property type="match status" value="1"/>
</dbReference>
<feature type="domain" description="5'-3' exonuclease" evidence="13">
    <location>
        <begin position="2"/>
        <end position="260"/>
    </location>
</feature>
<dbReference type="CDD" id="cd08637">
    <property type="entry name" value="DNA_pol_A_pol_I_C"/>
    <property type="match status" value="1"/>
</dbReference>
<evidence type="ECO:0000256" key="5">
    <source>
        <dbReference type="ARBA" id="ARBA00022763"/>
    </source>
</evidence>
<dbReference type="InterPro" id="IPR029060">
    <property type="entry name" value="PIN-like_dom_sf"/>
</dbReference>
<evidence type="ECO:0000256" key="10">
    <source>
        <dbReference type="ARBA" id="ARBA00049957"/>
    </source>
</evidence>
<dbReference type="PRINTS" id="PR00868">
    <property type="entry name" value="DNAPOLI"/>
</dbReference>
<dbReference type="PANTHER" id="PTHR10133:SF27">
    <property type="entry name" value="DNA POLYMERASE NU"/>
    <property type="match status" value="1"/>
</dbReference>
<dbReference type="Pfam" id="PF02739">
    <property type="entry name" value="5_3_exonuc_N"/>
    <property type="match status" value="1"/>
</dbReference>
<dbReference type="InterPro" id="IPR054690">
    <property type="entry name" value="DNA_polI_exonuclease"/>
</dbReference>
<name>A0A0H3XNF8_9MOLU</name>
<dbReference type="FunFam" id="1.10.150.20:FF:000002">
    <property type="entry name" value="DNA polymerase I"/>
    <property type="match status" value="1"/>
</dbReference>
<dbReference type="InterPro" id="IPR020046">
    <property type="entry name" value="5-3_exonucl_a-hlix_arch_N"/>
</dbReference>
<dbReference type="SUPFAM" id="SSF88723">
    <property type="entry name" value="PIN domain-like"/>
    <property type="match status" value="1"/>
</dbReference>
<evidence type="ECO:0000256" key="7">
    <source>
        <dbReference type="ARBA" id="ARBA00023125"/>
    </source>
</evidence>
<dbReference type="SUPFAM" id="SSF47807">
    <property type="entry name" value="5' to 3' exonuclease, C-terminal subdomain"/>
    <property type="match status" value="1"/>
</dbReference>
<dbReference type="Pfam" id="PF01367">
    <property type="entry name" value="5_3_exonuc"/>
    <property type="match status" value="1"/>
</dbReference>
<evidence type="ECO:0000256" key="1">
    <source>
        <dbReference type="ARBA" id="ARBA00007705"/>
    </source>
</evidence>
<dbReference type="InterPro" id="IPR043502">
    <property type="entry name" value="DNA/RNA_pol_sf"/>
</dbReference>
<dbReference type="FunFam" id="1.10.150.20:FF:000003">
    <property type="entry name" value="DNA polymerase I"/>
    <property type="match status" value="1"/>
</dbReference>
<evidence type="ECO:0000256" key="3">
    <source>
        <dbReference type="ARBA" id="ARBA00022695"/>
    </source>
</evidence>
<dbReference type="PROSITE" id="PS00447">
    <property type="entry name" value="DNA_POLYMERASE_A"/>
    <property type="match status" value="1"/>
</dbReference>
<reference evidence="15 16" key="1">
    <citation type="journal article" date="2015" name="Genome Biol. Evol.">
        <title>Found and Lost: The Fates of Horizontally Acquired Genes in Arthropod-Symbiotic Spiroplasma.</title>
        <authorList>
            <person name="Lo W.S."/>
            <person name="Gasparich G.E."/>
            <person name="Kuo C.H."/>
        </authorList>
    </citation>
    <scope>NUCLEOTIDE SEQUENCE [LARGE SCALE GENOMIC DNA]</scope>
    <source>
        <strain evidence="16">TDA-040725-5</strain>
    </source>
</reference>
<dbReference type="InterPro" id="IPR002421">
    <property type="entry name" value="5-3_exonuclease"/>
</dbReference>
<dbReference type="SMART" id="SM00475">
    <property type="entry name" value="53EXOc"/>
    <property type="match status" value="1"/>
</dbReference>
<dbReference type="SMART" id="SM00279">
    <property type="entry name" value="HhH2"/>
    <property type="match status" value="1"/>
</dbReference>
<keyword evidence="7 12" id="KW-0238">DNA-binding</keyword>
<dbReference type="GO" id="GO:0003677">
    <property type="term" value="F:DNA binding"/>
    <property type="evidence" value="ECO:0007669"/>
    <property type="project" value="UniProtKB-UniRule"/>
</dbReference>
<dbReference type="InterPro" id="IPR020045">
    <property type="entry name" value="DNA_polI_H3TH"/>
</dbReference>
<evidence type="ECO:0000256" key="9">
    <source>
        <dbReference type="ARBA" id="ARBA00049244"/>
    </source>
</evidence>
<feature type="domain" description="DNA-directed DNA polymerase family A palm" evidence="14">
    <location>
        <begin position="626"/>
        <end position="833"/>
    </location>
</feature>
<sequence>MNKVLLIDGNSLVFRAFYATAYGGEMLKSMDGTPTNAVYAFANMLNKILKENNYYSVVVAFDKNKKNFRHDLLANYKEGRSKTPQELITQFPIVKEYLDNYNIPYLEQDGYEADDLIGCLSKLAETENYYVDILSSDKDLFQLISPKTNVLVTKQGISNIEIIDEKALHEKWGITPNQVPDLKGLMGDPSDNLKGVPGVGEKTAIKLVKEYGSLENLYQHIDEIKGSLHNNLAMAKDDALLCKQVATIVCDVALTNFSFAPINPDHNKLIDFYLKYNMNSFVSKLFNGKEEKINDQLKVNIIEEWKKEYQANHNVVYLELFDENYHLSEIIAFAIINSQGIFYYDFNIAKFDQAFLEFLTDSQFEKWTYNAKSLIVSLHRSNISINNITYDMMLAGYVYNSNIKNSFDSYIKLFSNKQILSDELFYGKGVKKEIPNDLTRLSHFICEKANYIYTLHDQIINLLKTNEQYELYYDIELPTAFALAQMEINGVKVDREELQRQTLRIEQIVNNLNEEINTMSNREINPNSPKQVSELLFKDLALPDYKKGSTAQEVLEGIKLAHPIVAKILDYRKYQKLYSTYLKGMEKYIFKDGKVHTIYKQTLTNTGRLSSVEPNMQNISIRDEVQREVRKIFTVSNNNNILLSCDYSQIELRILAHMSKDADLIAAFNRGEDIHTNTAMKIFNLPKEQITPNIRRSAKAFNFGIIYGISDFGLANDLNISVTKAKEIIANYYSQFPTIKKFIDAQVEFCKKNGYVTTIFNRKRYVPEINDHNYMQREFGKRVAMNMPIQGSAADIIKIALKNIDQKFKELHLQSKIIAQIHDELIFEVVKDELTQVQTIVKELMENSTKLDVKLIVDMKTGYSWYELK</sequence>
<dbReference type="InterPro" id="IPR036279">
    <property type="entry name" value="5-3_exonuclease_C_sf"/>
</dbReference>
<dbReference type="CDD" id="cd06140">
    <property type="entry name" value="DNA_polA_I_Bacillus_like_exo"/>
    <property type="match status" value="1"/>
</dbReference>
<comment type="similarity">
    <text evidence="1 12">Belongs to the DNA polymerase type-A family.</text>
</comment>
<dbReference type="PANTHER" id="PTHR10133">
    <property type="entry name" value="DNA POLYMERASE I"/>
    <property type="match status" value="1"/>
</dbReference>
<comment type="function">
    <text evidence="10">5'-3' exonuclease acting preferentially on double-stranded DNA.</text>
</comment>
<keyword evidence="3 12" id="KW-0548">Nucleotidyltransferase</keyword>
<dbReference type="AlphaFoldDB" id="A0A0H3XNF8"/>
<dbReference type="STRING" id="315358.SERIO_v1c12180"/>
<dbReference type="InterPro" id="IPR036397">
    <property type="entry name" value="RNaseH_sf"/>
</dbReference>
<dbReference type="RefSeq" id="WP_047791945.1">
    <property type="nucleotide sequence ID" value="NZ_CP011856.1"/>
</dbReference>
<keyword evidence="5 12" id="KW-0227">DNA damage</keyword>
<dbReference type="KEGG" id="seri:SERIO_v1c12180"/>
<keyword evidence="6 12" id="KW-0239">DNA-directed DNA polymerase</keyword>
<dbReference type="SUPFAM" id="SSF56672">
    <property type="entry name" value="DNA/RNA polymerases"/>
    <property type="match status" value="1"/>
</dbReference>
<dbReference type="GO" id="GO:0008409">
    <property type="term" value="F:5'-3' exonuclease activity"/>
    <property type="evidence" value="ECO:0007669"/>
    <property type="project" value="UniProtKB-UniRule"/>
</dbReference>
<dbReference type="Gene3D" id="1.10.150.20">
    <property type="entry name" value="5' to 3' exonuclease, C-terminal subdomain"/>
    <property type="match status" value="2"/>
</dbReference>
<dbReference type="GO" id="GO:0006302">
    <property type="term" value="P:double-strand break repair"/>
    <property type="evidence" value="ECO:0007669"/>
    <property type="project" value="TreeGrafter"/>
</dbReference>
<dbReference type="CDD" id="cd09859">
    <property type="entry name" value="PIN_53EXO"/>
    <property type="match status" value="1"/>
</dbReference>
<keyword evidence="12" id="KW-0540">Nuclease</keyword>
<dbReference type="InterPro" id="IPR018320">
    <property type="entry name" value="DNA_polymerase_1"/>
</dbReference>
<organism evidence="15 16">
    <name type="scientific">Spiroplasma eriocheiris</name>
    <dbReference type="NCBI Taxonomy" id="315358"/>
    <lineage>
        <taxon>Bacteria</taxon>
        <taxon>Bacillati</taxon>
        <taxon>Mycoplasmatota</taxon>
        <taxon>Mollicutes</taxon>
        <taxon>Entomoplasmatales</taxon>
        <taxon>Spiroplasmataceae</taxon>
        <taxon>Spiroplasma</taxon>
    </lineage>
</organism>
<evidence type="ECO:0000313" key="15">
    <source>
        <dbReference type="EMBL" id="AKM54767.1"/>
    </source>
</evidence>
<dbReference type="Gene3D" id="1.20.1060.10">
    <property type="entry name" value="Taq DNA Polymerase, Chain T, domain 4"/>
    <property type="match status" value="1"/>
</dbReference>